<keyword evidence="2" id="KW-1185">Reference proteome</keyword>
<accession>A0AAD6Q3S0</accession>
<dbReference type="AlphaFoldDB" id="A0AAD6Q3S0"/>
<name>A0AAD6Q3S0_9ROSI</name>
<proteinExistence type="predicted"/>
<evidence type="ECO:0000313" key="1">
    <source>
        <dbReference type="EMBL" id="KAJ6977841.1"/>
    </source>
</evidence>
<gene>
    <name evidence="1" type="ORF">NC653_029670</name>
</gene>
<dbReference type="Proteomes" id="UP001164929">
    <property type="component" value="Chromosome 12"/>
</dbReference>
<sequence>MQRRQQSITSGGQLPTLRHPDMWRQFVPYIHLLTSRVILNRCTVNSQ</sequence>
<evidence type="ECO:0000313" key="2">
    <source>
        <dbReference type="Proteomes" id="UP001164929"/>
    </source>
</evidence>
<reference evidence="1" key="1">
    <citation type="journal article" date="2023" name="Mol. Ecol. Resour.">
        <title>Chromosome-level genome assembly of a triploid poplar Populus alba 'Berolinensis'.</title>
        <authorList>
            <person name="Chen S."/>
            <person name="Yu Y."/>
            <person name="Wang X."/>
            <person name="Wang S."/>
            <person name="Zhang T."/>
            <person name="Zhou Y."/>
            <person name="He R."/>
            <person name="Meng N."/>
            <person name="Wang Y."/>
            <person name="Liu W."/>
            <person name="Liu Z."/>
            <person name="Liu J."/>
            <person name="Guo Q."/>
            <person name="Huang H."/>
            <person name="Sederoff R.R."/>
            <person name="Wang G."/>
            <person name="Qu G."/>
            <person name="Chen S."/>
        </authorList>
    </citation>
    <scope>NUCLEOTIDE SEQUENCE</scope>
    <source>
        <strain evidence="1">SC-2020</strain>
    </source>
</reference>
<organism evidence="1 2">
    <name type="scientific">Populus alba x Populus x berolinensis</name>
    <dbReference type="NCBI Taxonomy" id="444605"/>
    <lineage>
        <taxon>Eukaryota</taxon>
        <taxon>Viridiplantae</taxon>
        <taxon>Streptophyta</taxon>
        <taxon>Embryophyta</taxon>
        <taxon>Tracheophyta</taxon>
        <taxon>Spermatophyta</taxon>
        <taxon>Magnoliopsida</taxon>
        <taxon>eudicotyledons</taxon>
        <taxon>Gunneridae</taxon>
        <taxon>Pentapetalae</taxon>
        <taxon>rosids</taxon>
        <taxon>fabids</taxon>
        <taxon>Malpighiales</taxon>
        <taxon>Salicaceae</taxon>
        <taxon>Saliceae</taxon>
        <taxon>Populus</taxon>
    </lineage>
</organism>
<dbReference type="EMBL" id="JAQIZT010000012">
    <property type="protein sequence ID" value="KAJ6977841.1"/>
    <property type="molecule type" value="Genomic_DNA"/>
</dbReference>
<comment type="caution">
    <text evidence="1">The sequence shown here is derived from an EMBL/GenBank/DDBJ whole genome shotgun (WGS) entry which is preliminary data.</text>
</comment>
<protein>
    <submittedName>
        <fullName evidence="1">Uncharacterized protein</fullName>
    </submittedName>
</protein>